<dbReference type="InterPro" id="IPR011049">
    <property type="entry name" value="Serralysin-like_metalloprot_C"/>
</dbReference>
<protein>
    <submittedName>
        <fullName evidence="3">Prepilin-type N-terminal cleavage/methylation domain-containing protein</fullName>
    </submittedName>
</protein>
<evidence type="ECO:0000256" key="2">
    <source>
        <dbReference type="SAM" id="MobiDB-lite"/>
    </source>
</evidence>
<dbReference type="OrthoDB" id="7067387at2"/>
<dbReference type="InterPro" id="IPR001343">
    <property type="entry name" value="Hemolysn_Ca-bd"/>
</dbReference>
<dbReference type="EMBL" id="FSRE01000001">
    <property type="protein sequence ID" value="SIN68050.1"/>
    <property type="molecule type" value="Genomic_DNA"/>
</dbReference>
<dbReference type="InterPro" id="IPR045584">
    <property type="entry name" value="Pilin-like"/>
</dbReference>
<name>A0A1N6DBA4_9GAMM</name>
<keyword evidence="4" id="KW-1185">Reference proteome</keyword>
<gene>
    <name evidence="3" type="ORF">SAMN05443662_0004</name>
</gene>
<dbReference type="PROSITE" id="PS00409">
    <property type="entry name" value="PROKAR_NTER_METHYL"/>
    <property type="match status" value="1"/>
</dbReference>
<dbReference type="NCBIfam" id="TIGR02532">
    <property type="entry name" value="IV_pilin_GFxxxE"/>
    <property type="match status" value="1"/>
</dbReference>
<dbReference type="Pfam" id="PF00353">
    <property type="entry name" value="HemolysinCabind"/>
    <property type="match status" value="4"/>
</dbReference>
<feature type="region of interest" description="Disordered" evidence="2">
    <location>
        <begin position="928"/>
        <end position="961"/>
    </location>
</feature>
<dbReference type="AlphaFoldDB" id="A0A1N6DBA4"/>
<proteinExistence type="predicted"/>
<feature type="region of interest" description="Disordered" evidence="2">
    <location>
        <begin position="724"/>
        <end position="751"/>
    </location>
</feature>
<dbReference type="SUPFAM" id="SSF54523">
    <property type="entry name" value="Pili subunits"/>
    <property type="match status" value="1"/>
</dbReference>
<dbReference type="STRING" id="364032.SAMN05443662_0004"/>
<reference evidence="4" key="1">
    <citation type="submission" date="2016-11" db="EMBL/GenBank/DDBJ databases">
        <authorList>
            <person name="Varghese N."/>
            <person name="Submissions S."/>
        </authorList>
    </citation>
    <scope>NUCLEOTIDE SEQUENCE [LARGE SCALE GENOMIC DNA]</scope>
    <source>
        <strain evidence="4">DSM 17737</strain>
    </source>
</reference>
<dbReference type="RefSeq" id="WP_159432237.1">
    <property type="nucleotide sequence ID" value="NZ_FSRE01000001.1"/>
</dbReference>
<keyword evidence="1" id="KW-0106">Calcium</keyword>
<feature type="compositionally biased region" description="Basic and acidic residues" evidence="2">
    <location>
        <begin position="930"/>
        <end position="957"/>
    </location>
</feature>
<feature type="compositionally biased region" description="Basic and acidic residues" evidence="2">
    <location>
        <begin position="737"/>
        <end position="751"/>
    </location>
</feature>
<dbReference type="Gene3D" id="2.160.20.160">
    <property type="match status" value="2"/>
</dbReference>
<evidence type="ECO:0000313" key="3">
    <source>
        <dbReference type="EMBL" id="SIN68050.1"/>
    </source>
</evidence>
<organism evidence="3 4">
    <name type="scientific">Sulfurivirga caldicuralii</name>
    <dbReference type="NCBI Taxonomy" id="364032"/>
    <lineage>
        <taxon>Bacteria</taxon>
        <taxon>Pseudomonadati</taxon>
        <taxon>Pseudomonadota</taxon>
        <taxon>Gammaproteobacteria</taxon>
        <taxon>Thiotrichales</taxon>
        <taxon>Piscirickettsiaceae</taxon>
        <taxon>Sulfurivirga</taxon>
    </lineage>
</organism>
<dbReference type="Proteomes" id="UP000198461">
    <property type="component" value="Unassembled WGS sequence"/>
</dbReference>
<dbReference type="SUPFAM" id="SSF51120">
    <property type="entry name" value="beta-Roll"/>
    <property type="match status" value="2"/>
</dbReference>
<accession>A0A1N6DBA4</accession>
<dbReference type="InterPro" id="IPR012902">
    <property type="entry name" value="N_methyl_site"/>
</dbReference>
<sequence>MKRMKVLQGFTLVEIALVLVIVSLLLGAGFAGFGSIMDSNRHAETSKALDYTKQALLTYVNINNFLPCPDVDGDGVEDRDTTTTPHTCKAVEGKVPYKDIGLSISQVRDAWRNVFLYHLNERVTKAAEICDPGYSSSFFCNCKPDSVRDTLDNCKYGPPAFLNDTPPTAMAADSQNLTVKDAASGVVVASQISVVVLAQNSNAGAQCSTLAADEQENCDGDAIFVSHERTDDPFFDDQLITISGYEIRRPALTHEENQTEEVVSNLQSLFAQSLKAGIETVTLASNMDEAKKEATVNFLGALDKKLAEAETPLLDLELCATVPAAIADTDSGDVKVIDGDLNAHFKLDDWLGIQLLGHLLDKGQIKSDKKHDEKYVYVQKSAFGKIDLKSGLTEMVIAGIVPGEIKLDGKHAIEGQQVVRICGDALLPQADGETVSGCPGLQAPELPPTDGATQIGDKPSGWHLIKGTSRNDRVVAGNKWVEVYLYGGDDQLTIGNGGAGYGKILLGQGNDYLKAGDGWDYIDGSEGDDQVTIGSGSTKILLGQGNDRLKAADAGAGYAEIDMGQGDDSLEVGNGFDKINMGQGNDKLIAGNGSTQILLDQGDDCASLGDAGAGYAKIDAGQGNDRITAGDGFSEINLGEGDDYLAIGNSAQGWTKINAGQGDDVIVAGYGFTEINGGNGEDIVYFRGKSSDYTVEKKWGRNHVIHKATQRDTWLNSIESVRFTEDDGMPQGNDDDGGNKHEHGHKDHDEHHDKEANLFVLQDFKSKSVATDLLVRDQDALSVKKAEIKDGNGFVYLYADPVEDEDYSVLHDKIKMEGDVQTLAVVGPLGGVQQVKSHDKPKYHHWDWCQKVMEDQKGLMEGIAFGHEVKRSKHKSKQAKVEFKKAKVATLLVLGNCATELKFDKAKHNDHDWRDWFGGVSFPSPFGVAHGDDDDKNHGDKDHDDRDDDHGKKEKGHDHKKAKLPGAALFVLIDQIGSDTATRAGYPIGYGGNVYPSCKLNTFDADDLIVVRGSLFAEMDTADGDDVAYIHNIATEKVSMGSGNDVLVTEELDAVRVEMGVGDDLLTVSAIKNGGEIDMGSGNDTLEVAGMIDSDAQLNGGSGDDVLTLKAYDESQYQDIKDRIYRFESIMLSDGTVIKP</sequence>
<dbReference type="GO" id="GO:0005509">
    <property type="term" value="F:calcium ion binding"/>
    <property type="evidence" value="ECO:0007669"/>
    <property type="project" value="InterPro"/>
</dbReference>
<dbReference type="PRINTS" id="PR00313">
    <property type="entry name" value="CABNDNGRPT"/>
</dbReference>
<evidence type="ECO:0000256" key="1">
    <source>
        <dbReference type="ARBA" id="ARBA00022837"/>
    </source>
</evidence>
<evidence type="ECO:0000313" key="4">
    <source>
        <dbReference type="Proteomes" id="UP000198461"/>
    </source>
</evidence>